<accession>A0A0V1FBN3</accession>
<feature type="transmembrane region" description="Helical" evidence="1">
    <location>
        <begin position="21"/>
        <end position="48"/>
    </location>
</feature>
<name>A0A0V1FBN3_TRIPS</name>
<sequence>MYINIIYCSNKCKYKSSQSITFLQTLFIILVLKMKLMYCILVVLLLAFNEAQQVDYVKRAEDALLLWNSHRAQTYKRIINVRDRVISGARIIYKVDLQDTVCLASKVVFPSYYDMVRSCPLMQGSRVQRCAIYYDMGDIRTTKVNCESDDERDSELYMGRTGGTVKYDVSDQVVQDLIRKGVFEWDKRRNDGKYHLLKYAVEGSRSGILSSFKILLVDASCNVRTGLFDRYQDVYSRCSGRGSPRQCQLEFRYLDETQGAKVICKSDMIDEEEDSAPLIGMTGGTLRYDVSDQVVQEKVRKGVFEWDKRRNDGKYHLLQYAVEGSRSGILSSFKILLADAACSVRRDVFNRYEDVYSHCTRRGSPRECVLEFRYLDERNSEVEC</sequence>
<evidence type="ECO:0000313" key="2">
    <source>
        <dbReference type="EMBL" id="KRY83253.1"/>
    </source>
</evidence>
<keyword evidence="1" id="KW-1133">Transmembrane helix</keyword>
<reference evidence="2 3" key="1">
    <citation type="submission" date="2015-01" db="EMBL/GenBank/DDBJ databases">
        <title>Evolution of Trichinella species and genotypes.</title>
        <authorList>
            <person name="Korhonen P.K."/>
            <person name="Edoardo P."/>
            <person name="Giuseppe L.R."/>
            <person name="Gasser R.B."/>
        </authorList>
    </citation>
    <scope>NUCLEOTIDE SEQUENCE [LARGE SCALE GENOMIC DNA]</scope>
    <source>
        <strain evidence="2">ISS470</strain>
    </source>
</reference>
<organism evidence="2 3">
    <name type="scientific">Trichinella pseudospiralis</name>
    <name type="common">Parasitic roundworm</name>
    <dbReference type="NCBI Taxonomy" id="6337"/>
    <lineage>
        <taxon>Eukaryota</taxon>
        <taxon>Metazoa</taxon>
        <taxon>Ecdysozoa</taxon>
        <taxon>Nematoda</taxon>
        <taxon>Enoplea</taxon>
        <taxon>Dorylaimia</taxon>
        <taxon>Trichinellida</taxon>
        <taxon>Trichinellidae</taxon>
        <taxon>Trichinella</taxon>
    </lineage>
</organism>
<protein>
    <submittedName>
        <fullName evidence="2">Uncharacterized protein</fullName>
    </submittedName>
</protein>
<dbReference type="EMBL" id="JYDT01000146">
    <property type="protein sequence ID" value="KRY83253.1"/>
    <property type="molecule type" value="Genomic_DNA"/>
</dbReference>
<evidence type="ECO:0000256" key="1">
    <source>
        <dbReference type="SAM" id="Phobius"/>
    </source>
</evidence>
<keyword evidence="1" id="KW-0812">Transmembrane</keyword>
<gene>
    <name evidence="2" type="ORF">T4D_873</name>
</gene>
<keyword evidence="3" id="KW-1185">Reference proteome</keyword>
<comment type="caution">
    <text evidence="2">The sequence shown here is derived from an EMBL/GenBank/DDBJ whole genome shotgun (WGS) entry which is preliminary data.</text>
</comment>
<dbReference type="OrthoDB" id="5914777at2759"/>
<dbReference type="AlphaFoldDB" id="A0A0V1FBN3"/>
<keyword evidence="1" id="KW-0472">Membrane</keyword>
<proteinExistence type="predicted"/>
<dbReference type="Proteomes" id="UP000054995">
    <property type="component" value="Unassembled WGS sequence"/>
</dbReference>
<evidence type="ECO:0000313" key="3">
    <source>
        <dbReference type="Proteomes" id="UP000054995"/>
    </source>
</evidence>